<reference evidence="1" key="1">
    <citation type="submission" date="2020-11" db="EMBL/GenBank/DDBJ databases">
        <authorList>
            <person name="Tran Van P."/>
        </authorList>
    </citation>
    <scope>NUCLEOTIDE SEQUENCE</scope>
</reference>
<evidence type="ECO:0000313" key="1">
    <source>
        <dbReference type="EMBL" id="CAD7663243.1"/>
    </source>
</evidence>
<sequence length="138" mass="15747">MTAKASASKKCDDTDVSADHVFGQPNDLCKVVYVVNVCTQDHNHWWADAVAAKQGVIDELVQFFDATGEQAIDLCFDVALDYGFITTQTDPKTARVRYVTRKRNELDLTHDWFCYECDVLVPPKSPQFLRCDQCFRIF</sequence>
<dbReference type="EMBL" id="CAJPVJ010031561">
    <property type="protein sequence ID" value="CAG2180380.1"/>
    <property type="molecule type" value="Genomic_DNA"/>
</dbReference>
<organism evidence="1">
    <name type="scientific">Oppiella nova</name>
    <dbReference type="NCBI Taxonomy" id="334625"/>
    <lineage>
        <taxon>Eukaryota</taxon>
        <taxon>Metazoa</taxon>
        <taxon>Ecdysozoa</taxon>
        <taxon>Arthropoda</taxon>
        <taxon>Chelicerata</taxon>
        <taxon>Arachnida</taxon>
        <taxon>Acari</taxon>
        <taxon>Acariformes</taxon>
        <taxon>Sarcoptiformes</taxon>
        <taxon>Oribatida</taxon>
        <taxon>Brachypylina</taxon>
        <taxon>Oppioidea</taxon>
        <taxon>Oppiidae</taxon>
        <taxon>Oppiella</taxon>
    </lineage>
</organism>
<protein>
    <submittedName>
        <fullName evidence="1">Uncharacterized protein</fullName>
    </submittedName>
</protein>
<dbReference type="OrthoDB" id="6272564at2759"/>
<keyword evidence="2" id="KW-1185">Reference proteome</keyword>
<dbReference type="AlphaFoldDB" id="A0A7R9MN05"/>
<gene>
    <name evidence="1" type="ORF">ONB1V03_LOCUS19803</name>
</gene>
<proteinExistence type="predicted"/>
<evidence type="ECO:0000313" key="2">
    <source>
        <dbReference type="Proteomes" id="UP000728032"/>
    </source>
</evidence>
<feature type="non-terminal residue" evidence="1">
    <location>
        <position position="138"/>
    </location>
</feature>
<name>A0A7R9MN05_9ACAR</name>
<dbReference type="EMBL" id="OC946386">
    <property type="protein sequence ID" value="CAD7663243.1"/>
    <property type="molecule type" value="Genomic_DNA"/>
</dbReference>
<dbReference type="Proteomes" id="UP000728032">
    <property type="component" value="Unassembled WGS sequence"/>
</dbReference>
<accession>A0A7R9MN05</accession>